<dbReference type="GO" id="GO:0008168">
    <property type="term" value="F:methyltransferase activity"/>
    <property type="evidence" value="ECO:0007669"/>
    <property type="project" value="UniProtKB-KW"/>
</dbReference>
<dbReference type="InterPro" id="IPR019257">
    <property type="entry name" value="MeTrfase_dom"/>
</dbReference>
<dbReference type="GO" id="GO:0032259">
    <property type="term" value="P:methylation"/>
    <property type="evidence" value="ECO:0007669"/>
    <property type="project" value="UniProtKB-KW"/>
</dbReference>
<dbReference type="PANTHER" id="PTHR43397:SF1">
    <property type="entry name" value="ERGOTHIONEINE BIOSYNTHESIS PROTEIN 1"/>
    <property type="match status" value="1"/>
</dbReference>
<dbReference type="AlphaFoldDB" id="A0A2W5C380"/>
<dbReference type="EMBL" id="QFNK01000014">
    <property type="protein sequence ID" value="PZO88548.1"/>
    <property type="molecule type" value="Genomic_DNA"/>
</dbReference>
<dbReference type="Proteomes" id="UP000249557">
    <property type="component" value="Unassembled WGS sequence"/>
</dbReference>
<protein>
    <recommendedName>
        <fullName evidence="3">Histidine-specific methyltransferase SAM-dependent domain-containing protein</fullName>
    </recommendedName>
</protein>
<keyword evidence="2" id="KW-0808">Transferase</keyword>
<gene>
    <name evidence="4" type="ORF">DI626_01585</name>
</gene>
<dbReference type="InterPro" id="IPR029063">
    <property type="entry name" value="SAM-dependent_MTases_sf"/>
</dbReference>
<accession>A0A2W5C380</accession>
<dbReference type="Pfam" id="PF10017">
    <property type="entry name" value="Methyltransf_33"/>
    <property type="match status" value="1"/>
</dbReference>
<feature type="domain" description="Histidine-specific methyltransferase SAM-dependent" evidence="3">
    <location>
        <begin position="67"/>
        <end position="371"/>
    </location>
</feature>
<reference evidence="4 5" key="1">
    <citation type="submission" date="2017-08" db="EMBL/GenBank/DDBJ databases">
        <title>Infants hospitalized years apart are colonized by the same room-sourced microbial strains.</title>
        <authorList>
            <person name="Brooks B."/>
            <person name="Olm M.R."/>
            <person name="Firek B.A."/>
            <person name="Baker R."/>
            <person name="Thomas B.C."/>
            <person name="Morowitz M.J."/>
            <person name="Banfield J.F."/>
        </authorList>
    </citation>
    <scope>NUCLEOTIDE SEQUENCE [LARGE SCALE GENOMIC DNA]</scope>
    <source>
        <strain evidence="4">S2_018_000_R2_104</strain>
    </source>
</reference>
<name>A0A2W5C380_9BACT</name>
<comment type="caution">
    <text evidence="4">The sequence shown here is derived from an EMBL/GenBank/DDBJ whole genome shotgun (WGS) entry which is preliminary data.</text>
</comment>
<keyword evidence="1" id="KW-0489">Methyltransferase</keyword>
<dbReference type="PIRSF" id="PIRSF018005">
    <property type="entry name" value="UCP018005"/>
    <property type="match status" value="1"/>
</dbReference>
<dbReference type="Gene3D" id="3.40.50.150">
    <property type="entry name" value="Vaccinia Virus protein VP39"/>
    <property type="match status" value="1"/>
</dbReference>
<evidence type="ECO:0000313" key="4">
    <source>
        <dbReference type="EMBL" id="PZO88548.1"/>
    </source>
</evidence>
<sequence length="373" mass="42637">MLKKVEDYYYDAEVIGPPTQATFDAARMRAPSYYAKADDFKTVMRALFTKEAAGDAAKFVTTGESAETFKEITKTPVYYPYWEDRDLITTHGGFYADLARSGMAPGDPLTLIELGSGPASEKTFNILKAVQPDNYVDVEGSFESLLETMEMVYTHFPETRRYFRTSDFNSGDMEKRRPLSEEFARSADPRLFEDLPQQGRRIIVQFGATLGNMPGFPTGEMPKENVLSALQNYRRHMKEGDILILGIDQNQDEETIKACYGDKVHEKLATQTLKKVPVDIDTVQFDPSAFKFKRFWNPANHLHALGWEARCDTAFQIGGRHAEWKKGEFLSYANGYRYPQEFVDKLYEESQLKLVKVNRSPQERMSHQVLRAV</sequence>
<evidence type="ECO:0000259" key="3">
    <source>
        <dbReference type="Pfam" id="PF10017"/>
    </source>
</evidence>
<organism evidence="4 5">
    <name type="scientific">Micavibrio aeruginosavorus</name>
    <dbReference type="NCBI Taxonomy" id="349221"/>
    <lineage>
        <taxon>Bacteria</taxon>
        <taxon>Pseudomonadati</taxon>
        <taxon>Bdellovibrionota</taxon>
        <taxon>Bdellovibrionia</taxon>
        <taxon>Bdellovibrionales</taxon>
        <taxon>Pseudobdellovibrionaceae</taxon>
        <taxon>Micavibrio</taxon>
    </lineage>
</organism>
<evidence type="ECO:0000256" key="1">
    <source>
        <dbReference type="ARBA" id="ARBA00022603"/>
    </source>
</evidence>
<evidence type="ECO:0000313" key="5">
    <source>
        <dbReference type="Proteomes" id="UP000249557"/>
    </source>
</evidence>
<proteinExistence type="predicted"/>
<dbReference type="InterPro" id="IPR051128">
    <property type="entry name" value="EgtD_Methyltrsf_superfamily"/>
</dbReference>
<dbReference type="InterPro" id="IPR017804">
    <property type="entry name" value="MeTrfase_EgtD-like"/>
</dbReference>
<dbReference type="PANTHER" id="PTHR43397">
    <property type="entry name" value="ERGOTHIONEINE BIOSYNTHESIS PROTEIN 1"/>
    <property type="match status" value="1"/>
</dbReference>
<evidence type="ECO:0000256" key="2">
    <source>
        <dbReference type="ARBA" id="ARBA00022679"/>
    </source>
</evidence>